<dbReference type="PANTHER" id="PTHR16119">
    <property type="entry name" value="TRANSMEMBRANE PROTEIN 144"/>
    <property type="match status" value="1"/>
</dbReference>
<dbReference type="EMBL" id="VJMH01000081">
    <property type="protein sequence ID" value="KAF0719270.1"/>
    <property type="molecule type" value="Genomic_DNA"/>
</dbReference>
<keyword evidence="9" id="KW-1185">Reference proteome</keyword>
<evidence type="ECO:0000256" key="4">
    <source>
        <dbReference type="ARBA" id="ARBA00022989"/>
    </source>
</evidence>
<dbReference type="InterPro" id="IPR010651">
    <property type="entry name" value="Sugar_transport"/>
</dbReference>
<evidence type="ECO:0000313" key="7">
    <source>
        <dbReference type="EMBL" id="KAF0719270.1"/>
    </source>
</evidence>
<feature type="transmembrane region" description="Helical" evidence="6">
    <location>
        <begin position="315"/>
        <end position="335"/>
    </location>
</feature>
<evidence type="ECO:0000256" key="6">
    <source>
        <dbReference type="SAM" id="Phobius"/>
    </source>
</evidence>
<name>A0A485K4P1_9STRA</name>
<keyword evidence="3 6" id="KW-0812">Transmembrane</keyword>
<evidence type="ECO:0000256" key="1">
    <source>
        <dbReference type="ARBA" id="ARBA00004141"/>
    </source>
</evidence>
<feature type="transmembrane region" description="Helical" evidence="6">
    <location>
        <begin position="242"/>
        <end position="264"/>
    </location>
</feature>
<dbReference type="OrthoDB" id="426527at2759"/>
<dbReference type="AlphaFoldDB" id="A0A485K4P1"/>
<dbReference type="Pfam" id="PF07857">
    <property type="entry name" value="TMEM144"/>
    <property type="match status" value="1"/>
</dbReference>
<feature type="transmembrane region" description="Helical" evidence="6">
    <location>
        <begin position="373"/>
        <end position="391"/>
    </location>
</feature>
<dbReference type="GO" id="GO:0015144">
    <property type="term" value="F:carbohydrate transmembrane transporter activity"/>
    <property type="evidence" value="ECO:0007669"/>
    <property type="project" value="InterPro"/>
</dbReference>
<comment type="subcellular location">
    <subcellularLocation>
        <location evidence="1">Membrane</location>
        <topology evidence="1">Multi-pass membrane protein</topology>
    </subcellularLocation>
</comment>
<evidence type="ECO:0000313" key="9">
    <source>
        <dbReference type="Proteomes" id="UP000332933"/>
    </source>
</evidence>
<reference evidence="8 9" key="1">
    <citation type="submission" date="2019-03" db="EMBL/GenBank/DDBJ databases">
        <authorList>
            <person name="Gaulin E."/>
            <person name="Dumas B."/>
        </authorList>
    </citation>
    <scope>NUCLEOTIDE SEQUENCE [LARGE SCALE GENOMIC DNA]</scope>
    <source>
        <strain evidence="8">CBS 568.67</strain>
    </source>
</reference>
<feature type="transmembrane region" description="Helical" evidence="6">
    <location>
        <begin position="93"/>
        <end position="118"/>
    </location>
</feature>
<keyword evidence="5 6" id="KW-0472">Membrane</keyword>
<dbReference type="Proteomes" id="UP000332933">
    <property type="component" value="Unassembled WGS sequence"/>
</dbReference>
<feature type="transmembrane region" description="Helical" evidence="6">
    <location>
        <begin position="66"/>
        <end position="86"/>
    </location>
</feature>
<comment type="similarity">
    <text evidence="2">Belongs to the TMEM144 family.</text>
</comment>
<gene>
    <name evidence="8" type="primary">Aste57867_1156</name>
    <name evidence="7" type="ORF">As57867_001155</name>
    <name evidence="8" type="ORF">ASTE57867_1156</name>
</gene>
<dbReference type="EMBL" id="CAADRA010000081">
    <property type="protein sequence ID" value="VFT78376.1"/>
    <property type="molecule type" value="Genomic_DNA"/>
</dbReference>
<dbReference type="GO" id="GO:0016020">
    <property type="term" value="C:membrane"/>
    <property type="evidence" value="ECO:0007669"/>
    <property type="project" value="UniProtKB-SubCell"/>
</dbReference>
<dbReference type="InterPro" id="IPR012435">
    <property type="entry name" value="TMEM144"/>
</dbReference>
<feature type="transmembrane region" description="Helical" evidence="6">
    <location>
        <begin position="341"/>
        <end position="361"/>
    </location>
</feature>
<evidence type="ECO:0000256" key="3">
    <source>
        <dbReference type="ARBA" id="ARBA00022692"/>
    </source>
</evidence>
<proteinExistence type="inferred from homology"/>
<keyword evidence="4 6" id="KW-1133">Transmembrane helix</keyword>
<feature type="transmembrane region" description="Helical" evidence="6">
    <location>
        <begin position="130"/>
        <end position="149"/>
    </location>
</feature>
<feature type="transmembrane region" description="Helical" evidence="6">
    <location>
        <begin position="35"/>
        <end position="54"/>
    </location>
</feature>
<evidence type="ECO:0000313" key="8">
    <source>
        <dbReference type="EMBL" id="VFT78376.1"/>
    </source>
</evidence>
<reference evidence="7" key="2">
    <citation type="submission" date="2019-06" db="EMBL/GenBank/DDBJ databases">
        <title>Genomics analysis of Aphanomyces spp. identifies a new class of oomycete effector associated with host adaptation.</title>
        <authorList>
            <person name="Gaulin E."/>
        </authorList>
    </citation>
    <scope>NUCLEOTIDE SEQUENCE</scope>
    <source>
        <strain evidence="7">CBS 578.67</strain>
    </source>
</reference>
<protein>
    <submittedName>
        <fullName evidence="8">Aste57867_1156 protein</fullName>
    </submittedName>
</protein>
<evidence type="ECO:0000256" key="2">
    <source>
        <dbReference type="ARBA" id="ARBA00005731"/>
    </source>
</evidence>
<evidence type="ECO:0000256" key="5">
    <source>
        <dbReference type="ARBA" id="ARBA00023136"/>
    </source>
</evidence>
<sequence length="392" mass="42515">MGSAVLGYIGILMSVVFFGTTYVPAKQYPTYDGMVFQWYMCSGILAVGLLWGLLSNQWDHFAEQGMYMFPQGMFGGCLFALANVLIPTVVNTLGLGVGFMLWNGANITMGYLVSRYGLFGVTPTIPKNPLLSAVGILFMLGSILVYGMVQPRLAPAKTTAAAVDTDLTPLANESTPLKFNDSPSSSTSDSVLELDLKAMSHENLAESFLHPELPNYGPFSLPAEVSEHVAIANTADERKRKLIGTALALFLGCLLGNCLTPYVLWQQSCVGECNPLNFLFSQCMGIYVTSTVCFLLYAAFFRYHKRSMPRSAMRPAYVSGLLWATGLAGQLLSAGNLGFDLVYPLTSIGPAMVSMLWSAIYFKEIEGKRNMTIMAVGTIMIFIGTALRAIAS</sequence>
<accession>A0A485K4P1</accession>
<feature type="transmembrane region" description="Helical" evidence="6">
    <location>
        <begin position="6"/>
        <end position="23"/>
    </location>
</feature>
<organism evidence="8 9">
    <name type="scientific">Aphanomyces stellatus</name>
    <dbReference type="NCBI Taxonomy" id="120398"/>
    <lineage>
        <taxon>Eukaryota</taxon>
        <taxon>Sar</taxon>
        <taxon>Stramenopiles</taxon>
        <taxon>Oomycota</taxon>
        <taxon>Saprolegniomycetes</taxon>
        <taxon>Saprolegniales</taxon>
        <taxon>Verrucalvaceae</taxon>
        <taxon>Aphanomyces</taxon>
    </lineage>
</organism>
<feature type="transmembrane region" description="Helical" evidence="6">
    <location>
        <begin position="284"/>
        <end position="303"/>
    </location>
</feature>
<dbReference type="PANTHER" id="PTHR16119:SF17">
    <property type="entry name" value="TRANSMEMBRANE PROTEIN 144"/>
    <property type="match status" value="1"/>
</dbReference>